<reference evidence="1" key="1">
    <citation type="submission" date="2020-10" db="EMBL/GenBank/DDBJ databases">
        <title>ChiBAC.</title>
        <authorList>
            <person name="Zenner C."/>
            <person name="Hitch T.C.A."/>
            <person name="Clavel T."/>
        </authorList>
    </citation>
    <scope>NUCLEOTIDE SEQUENCE</scope>
    <source>
        <strain evidence="1">DSM 107454</strain>
    </source>
</reference>
<dbReference type="RefSeq" id="WP_226393093.1">
    <property type="nucleotide sequence ID" value="NZ_JADCKB010000017.1"/>
</dbReference>
<comment type="caution">
    <text evidence="1">The sequence shown here is derived from an EMBL/GenBank/DDBJ whole genome shotgun (WGS) entry which is preliminary data.</text>
</comment>
<gene>
    <name evidence="1" type="ORF">INF28_08715</name>
</gene>
<organism evidence="1 2">
    <name type="scientific">Ructibacterium gallinarum</name>
    <dbReference type="NCBI Taxonomy" id="2779355"/>
    <lineage>
        <taxon>Bacteria</taxon>
        <taxon>Bacillati</taxon>
        <taxon>Bacillota</taxon>
        <taxon>Clostridia</taxon>
        <taxon>Eubacteriales</taxon>
        <taxon>Oscillospiraceae</taxon>
        <taxon>Ructibacterium</taxon>
    </lineage>
</organism>
<name>A0A9D5R902_9FIRM</name>
<dbReference type="Proteomes" id="UP000806542">
    <property type="component" value="Unassembled WGS sequence"/>
</dbReference>
<sequence>MCQKKNPSRFSIQFDLNNPEHKKVIEILSAKGRNKAQYIADAILCFESNSRNLEETVTEIVTKLLGISPESGNPAPQPERSNDFDFSDVADALSGFKE</sequence>
<evidence type="ECO:0000313" key="2">
    <source>
        <dbReference type="Proteomes" id="UP000806542"/>
    </source>
</evidence>
<dbReference type="EMBL" id="JADCKB010000017">
    <property type="protein sequence ID" value="MBE5040540.1"/>
    <property type="molecule type" value="Genomic_DNA"/>
</dbReference>
<evidence type="ECO:0000313" key="1">
    <source>
        <dbReference type="EMBL" id="MBE5040540.1"/>
    </source>
</evidence>
<keyword evidence="2" id="KW-1185">Reference proteome</keyword>
<protein>
    <submittedName>
        <fullName evidence="1">Uncharacterized protein</fullName>
    </submittedName>
</protein>
<dbReference type="AlphaFoldDB" id="A0A9D5R902"/>
<accession>A0A9D5R902</accession>
<proteinExistence type="predicted"/>